<dbReference type="Proteomes" id="UP000024836">
    <property type="component" value="Unassembled WGS sequence"/>
</dbReference>
<dbReference type="AlphaFoldDB" id="A0A058ZP03"/>
<evidence type="ECO:0000259" key="3">
    <source>
        <dbReference type="PROSITE" id="PS51186"/>
    </source>
</evidence>
<dbReference type="OrthoDB" id="5997585at2"/>
<dbReference type="GO" id="GO:0016747">
    <property type="term" value="F:acyltransferase activity, transferring groups other than amino-acyl groups"/>
    <property type="evidence" value="ECO:0007669"/>
    <property type="project" value="InterPro"/>
</dbReference>
<comment type="caution">
    <text evidence="4">The sequence shown here is derived from an EMBL/GenBank/DDBJ whole genome shotgun (WGS) entry which is preliminary data.</text>
</comment>
<dbReference type="eggNOG" id="COG1247">
    <property type="taxonomic scope" value="Bacteria"/>
</dbReference>
<dbReference type="InterPro" id="IPR000182">
    <property type="entry name" value="GNAT_dom"/>
</dbReference>
<accession>A0A058ZP03</accession>
<keyword evidence="1 4" id="KW-0808">Transferase</keyword>
<gene>
    <name evidence="4" type="ORF">ATO10_06451</name>
</gene>
<dbReference type="PROSITE" id="PS51186">
    <property type="entry name" value="GNAT"/>
    <property type="match status" value="1"/>
</dbReference>
<dbReference type="PATRIC" id="fig|1461693.3.peg.1307"/>
<evidence type="ECO:0000313" key="5">
    <source>
        <dbReference type="Proteomes" id="UP000024836"/>
    </source>
</evidence>
<dbReference type="Pfam" id="PF00583">
    <property type="entry name" value="Acetyltransf_1"/>
    <property type="match status" value="1"/>
</dbReference>
<proteinExistence type="predicted"/>
<sequence length="160" mass="17566">MIHIRRAGSLDTRPMVELLNGIIEVGGTTAIAAPVDAQDFAEWIAKSQRSAWFIAEDAQGTLLGFQWIEQIPDLPAEAAEIATFTRIGKTGLGVGSALFGQTRKAAKALGYRWIRANIRADNTGGLAYYQSRGFEEYARLPNVQLSNGQVVDKILKRFEL</sequence>
<dbReference type="EMBL" id="AQQY01000003">
    <property type="protein sequence ID" value="KCV82561.1"/>
    <property type="molecule type" value="Genomic_DNA"/>
</dbReference>
<evidence type="ECO:0000256" key="1">
    <source>
        <dbReference type="ARBA" id="ARBA00022679"/>
    </source>
</evidence>
<keyword evidence="2" id="KW-0012">Acyltransferase</keyword>
<dbReference type="SUPFAM" id="SSF55729">
    <property type="entry name" value="Acyl-CoA N-acyltransferases (Nat)"/>
    <property type="match status" value="1"/>
</dbReference>
<dbReference type="InterPro" id="IPR016181">
    <property type="entry name" value="Acyl_CoA_acyltransferase"/>
</dbReference>
<organism evidence="4 5">
    <name type="scientific">Actibacterium atlanticum</name>
    <dbReference type="NCBI Taxonomy" id="1461693"/>
    <lineage>
        <taxon>Bacteria</taxon>
        <taxon>Pseudomonadati</taxon>
        <taxon>Pseudomonadota</taxon>
        <taxon>Alphaproteobacteria</taxon>
        <taxon>Rhodobacterales</taxon>
        <taxon>Roseobacteraceae</taxon>
        <taxon>Actibacterium</taxon>
    </lineage>
</organism>
<feature type="domain" description="N-acetyltransferase" evidence="3">
    <location>
        <begin position="10"/>
        <end position="160"/>
    </location>
</feature>
<dbReference type="InterPro" id="IPR050832">
    <property type="entry name" value="Bact_Acetyltransf"/>
</dbReference>
<evidence type="ECO:0000313" key="4">
    <source>
        <dbReference type="EMBL" id="KCV82561.1"/>
    </source>
</evidence>
<dbReference type="PANTHER" id="PTHR43877">
    <property type="entry name" value="AMINOALKYLPHOSPHONATE N-ACETYLTRANSFERASE-RELATED-RELATED"/>
    <property type="match status" value="1"/>
</dbReference>
<dbReference type="RefSeq" id="WP_035249562.1">
    <property type="nucleotide sequence ID" value="NZ_AQQY01000003.1"/>
</dbReference>
<keyword evidence="5" id="KW-1185">Reference proteome</keyword>
<reference evidence="4 5" key="1">
    <citation type="submission" date="2013-04" db="EMBL/GenBank/DDBJ databases">
        <title>Shimia sp. 22II-S11-Z10 Genome Sequencing.</title>
        <authorList>
            <person name="Lai Q."/>
            <person name="Li G."/>
            <person name="Shao Z."/>
        </authorList>
    </citation>
    <scope>NUCLEOTIDE SEQUENCE [LARGE SCALE GENOMIC DNA]</scope>
    <source>
        <strain evidence="5">22II-S11-Z10</strain>
    </source>
</reference>
<name>A0A058ZP03_9RHOB</name>
<dbReference type="STRING" id="1461693.ATO10_06451"/>
<evidence type="ECO:0000256" key="2">
    <source>
        <dbReference type="ARBA" id="ARBA00023315"/>
    </source>
</evidence>
<protein>
    <submittedName>
        <fullName evidence="4">Acetyltransferase</fullName>
    </submittedName>
</protein>
<dbReference type="Gene3D" id="3.40.630.30">
    <property type="match status" value="1"/>
</dbReference>